<accession>A0A0C1VMP2</accession>
<name>A0A0C1VMP2_9VIBR</name>
<protein>
    <submittedName>
        <fullName evidence="1">Uncharacterized protein</fullName>
    </submittedName>
</protein>
<dbReference type="Proteomes" id="UP000031586">
    <property type="component" value="Unassembled WGS sequence"/>
</dbReference>
<dbReference type="AlphaFoldDB" id="A0A0C1VMP2"/>
<sequence length="224" mass="25638">MKYITPQSIHRDFFYFYINSKHSTKRDYDKELVKKICLLITDGFDPLVWDAYNAPKSQSREAILNLIGHFVESAGVALSDPTYILSAVDACKHGHNLNIEFPSIYTTVFGQEFADIHSKRYGHLTDCHFDDEFPFTVASEEVFLPNIRGYKLNLNVQHLQRYQATRNKQAIALQGMFFNGAAFKLLVSVRQMSGGDTLSYKFKAKRCHLEHKVNGLNALFDITS</sequence>
<reference evidence="1 2" key="1">
    <citation type="submission" date="2014-07" db="EMBL/GenBank/DDBJ databases">
        <title>Unique and conserved regions in Vibrio harveyi and related species in comparison with the shrimp pathogen Vibrio harveyi CAIM 1792.</title>
        <authorList>
            <person name="Espinoza-Valles I."/>
            <person name="Vora G."/>
            <person name="Leekitcharoenphon P."/>
            <person name="Ussery D."/>
            <person name="Hoj L."/>
            <person name="Gomez-Gil B."/>
        </authorList>
    </citation>
    <scope>NUCLEOTIDE SEQUENCE [LARGE SCALE GENOMIC DNA]</scope>
    <source>
        <strain evidence="2">CAIM 1854 / LMG 25443</strain>
    </source>
</reference>
<dbReference type="PATRIC" id="fig|1229493.5.peg.6024"/>
<dbReference type="EMBL" id="JPRD01000084">
    <property type="protein sequence ID" value="KIF45322.1"/>
    <property type="molecule type" value="Genomic_DNA"/>
</dbReference>
<gene>
    <name evidence="1" type="ORF">H735_29730</name>
</gene>
<evidence type="ECO:0000313" key="2">
    <source>
        <dbReference type="Proteomes" id="UP000031586"/>
    </source>
</evidence>
<proteinExistence type="predicted"/>
<organism evidence="1 2">
    <name type="scientific">Vibrio owensii CAIM 1854 = LMG 25443</name>
    <dbReference type="NCBI Taxonomy" id="1229493"/>
    <lineage>
        <taxon>Bacteria</taxon>
        <taxon>Pseudomonadati</taxon>
        <taxon>Pseudomonadota</taxon>
        <taxon>Gammaproteobacteria</taxon>
        <taxon>Vibrionales</taxon>
        <taxon>Vibrionaceae</taxon>
        <taxon>Vibrio</taxon>
    </lineage>
</organism>
<evidence type="ECO:0000313" key="1">
    <source>
        <dbReference type="EMBL" id="KIF45322.1"/>
    </source>
</evidence>
<comment type="caution">
    <text evidence="1">The sequence shown here is derived from an EMBL/GenBank/DDBJ whole genome shotgun (WGS) entry which is preliminary data.</text>
</comment>
<dbReference type="RefSeq" id="WP_020198090.1">
    <property type="nucleotide sequence ID" value="NZ_BAOH01000221.1"/>
</dbReference>